<dbReference type="EMBL" id="CP054491">
    <property type="protein sequence ID" value="QKQ27858.1"/>
    <property type="molecule type" value="Genomic_DNA"/>
</dbReference>
<dbReference type="KEGG" id="rev:HUE57_17405"/>
<keyword evidence="2" id="KW-1185">Reference proteome</keyword>
<evidence type="ECO:0000313" key="2">
    <source>
        <dbReference type="Proteomes" id="UP000509658"/>
    </source>
</evidence>
<reference evidence="1 2" key="1">
    <citation type="submission" date="2020-05" db="EMBL/GenBank/DDBJ databases">
        <title>Horizontal transmission and recombination maintain forever young bacterial symbiont genomes.</title>
        <authorList>
            <person name="Russell S.L."/>
            <person name="Pepper-Tunick E."/>
            <person name="Svedberg J."/>
            <person name="Byrne A."/>
            <person name="Ruelas Castillo J."/>
            <person name="Vollmers C."/>
            <person name="Beinart R.A."/>
            <person name="Corbett-Detig R."/>
        </authorList>
    </citation>
    <scope>NUCLEOTIDE SEQUENCE [LARGE SCALE GENOMIC DNA]</scope>
    <source>
        <strain evidence="1">Santa_Monica_outfall</strain>
    </source>
</reference>
<dbReference type="Proteomes" id="UP000509658">
    <property type="component" value="Chromosome"/>
</dbReference>
<dbReference type="RefSeq" id="WP_174673618.1">
    <property type="nucleotide sequence ID" value="NZ_CP054491.1"/>
</dbReference>
<organism evidence="1 2">
    <name type="scientific">Candidatus Reidiella endopervernicosa</name>
    <dbReference type="NCBI Taxonomy" id="2738883"/>
    <lineage>
        <taxon>Bacteria</taxon>
        <taxon>Pseudomonadati</taxon>
        <taxon>Pseudomonadota</taxon>
        <taxon>Gammaproteobacteria</taxon>
        <taxon>Candidatus Reidiella</taxon>
    </lineage>
</organism>
<accession>A0A6N0HZR7</accession>
<name>A0A6N0HZR7_9GAMM</name>
<protein>
    <submittedName>
        <fullName evidence="1">Uncharacterized protein</fullName>
    </submittedName>
</protein>
<evidence type="ECO:0000313" key="1">
    <source>
        <dbReference type="EMBL" id="QKQ27858.1"/>
    </source>
</evidence>
<dbReference type="AlphaFoldDB" id="A0A6N0HZR7"/>
<gene>
    <name evidence="1" type="ORF">HUE57_17405</name>
</gene>
<proteinExistence type="predicted"/>
<dbReference type="Gene3D" id="3.40.30.160">
    <property type="entry name" value="Collagenase ColT, N-terminal domain"/>
    <property type="match status" value="1"/>
</dbReference>
<sequence length="154" mass="16848">MSSGVLDAAERIARLDYILADYSYLVERAIYDISQIASIASIASLNAVALARLEGLLSLYPRLSSAFLEVAKGIERYGDCAAVDETICRVSLVSEIEAEVFPDTYSFDDGRFVVHTALHGGVVELLYHAAKQVEAQFFRMVGDTTPIAGTQMKY</sequence>